<evidence type="ECO:0000256" key="2">
    <source>
        <dbReference type="ARBA" id="ARBA00022603"/>
    </source>
</evidence>
<gene>
    <name evidence="5" type="ORF">GU926_01390</name>
</gene>
<dbReference type="PANTHER" id="PTHR32183">
    <property type="match status" value="1"/>
</dbReference>
<dbReference type="InterPro" id="IPR029063">
    <property type="entry name" value="SAM-dependent_MTases_sf"/>
</dbReference>
<keyword evidence="2 5" id="KW-0489">Methyltransferase</keyword>
<keyword evidence="3 5" id="KW-0808">Transferase</keyword>
<dbReference type="InterPro" id="IPR008854">
    <property type="entry name" value="TPMT"/>
</dbReference>
<dbReference type="Gene3D" id="3.40.50.150">
    <property type="entry name" value="Vaccinia Virus protein VP39"/>
    <property type="match status" value="1"/>
</dbReference>
<evidence type="ECO:0000256" key="3">
    <source>
        <dbReference type="ARBA" id="ARBA00022679"/>
    </source>
</evidence>
<proteinExistence type="predicted"/>
<dbReference type="RefSeq" id="WP_160688324.1">
    <property type="nucleotide sequence ID" value="NZ_CP047897.1"/>
</dbReference>
<evidence type="ECO:0000313" key="5">
    <source>
        <dbReference type="EMBL" id="QHL86170.1"/>
    </source>
</evidence>
<dbReference type="GO" id="GO:0008757">
    <property type="term" value="F:S-adenosylmethionine-dependent methyltransferase activity"/>
    <property type="evidence" value="ECO:0007669"/>
    <property type="project" value="InterPro"/>
</dbReference>
<dbReference type="PROSITE" id="PS51585">
    <property type="entry name" value="SAM_MT_TPMT"/>
    <property type="match status" value="1"/>
</dbReference>
<dbReference type="AlphaFoldDB" id="A0A6P1NT10"/>
<keyword evidence="4" id="KW-0949">S-adenosyl-L-methionine</keyword>
<protein>
    <submittedName>
        <fullName evidence="5">Methyltransferase domain-containing protein</fullName>
    </submittedName>
</protein>
<dbReference type="EMBL" id="CP047897">
    <property type="protein sequence ID" value="QHL86170.1"/>
    <property type="molecule type" value="Genomic_DNA"/>
</dbReference>
<sequence>MHETPELNAGYWSSRYQQKETGWDAGFITAPLETYINQLENKDLSILIPGCGHGHEAEFLHRQGFPQVYLMDFAPEPLERFKSRNPNFPADHLLQQDFFQHTALTFDLILEQTFFCALPRNRRPDYARKMFDLLKPGGKLVGVLFSEEFSTPGPPYGGTPQEYQAYFEPYFTFKVFEPCYNSIPPRAGREWFMVLERRPKPQFIA</sequence>
<reference evidence="5 6" key="1">
    <citation type="submission" date="2020-01" db="EMBL/GenBank/DDBJ databases">
        <authorList>
            <person name="Kim M."/>
        </authorList>
    </citation>
    <scope>NUCLEOTIDE SEQUENCE [LARGE SCALE GENOMIC DNA]</scope>
    <source>
        <strain evidence="5 6">BT10</strain>
    </source>
</reference>
<dbReference type="SUPFAM" id="SSF53335">
    <property type="entry name" value="S-adenosyl-L-methionine-dependent methyltransferases"/>
    <property type="match status" value="1"/>
</dbReference>
<dbReference type="Pfam" id="PF05724">
    <property type="entry name" value="TPMT"/>
    <property type="match status" value="1"/>
</dbReference>
<name>A0A6P1NT10_9BACT</name>
<dbReference type="Proteomes" id="UP000464214">
    <property type="component" value="Chromosome"/>
</dbReference>
<keyword evidence="6" id="KW-1185">Reference proteome</keyword>
<organism evidence="5 6">
    <name type="scientific">Nibribacter ruber</name>
    <dbReference type="NCBI Taxonomy" id="2698458"/>
    <lineage>
        <taxon>Bacteria</taxon>
        <taxon>Pseudomonadati</taxon>
        <taxon>Bacteroidota</taxon>
        <taxon>Cytophagia</taxon>
        <taxon>Cytophagales</taxon>
        <taxon>Hymenobacteraceae</taxon>
        <taxon>Nibribacter</taxon>
    </lineage>
</organism>
<evidence type="ECO:0000313" key="6">
    <source>
        <dbReference type="Proteomes" id="UP000464214"/>
    </source>
</evidence>
<dbReference type="CDD" id="cd02440">
    <property type="entry name" value="AdoMet_MTases"/>
    <property type="match status" value="1"/>
</dbReference>
<evidence type="ECO:0000256" key="1">
    <source>
        <dbReference type="ARBA" id="ARBA00022553"/>
    </source>
</evidence>
<dbReference type="PANTHER" id="PTHR32183:SF6">
    <property type="entry name" value="CYSTEINE SULFINATE DESULFINASE_CYSTEINE DESULFURASE AND RELATED ENZYMES"/>
    <property type="match status" value="1"/>
</dbReference>
<keyword evidence="1" id="KW-0597">Phosphoprotein</keyword>
<evidence type="ECO:0000256" key="4">
    <source>
        <dbReference type="ARBA" id="ARBA00022691"/>
    </source>
</evidence>
<dbReference type="KEGG" id="nib:GU926_01390"/>
<accession>A0A6P1NT10</accession>
<dbReference type="GO" id="GO:0032259">
    <property type="term" value="P:methylation"/>
    <property type="evidence" value="ECO:0007669"/>
    <property type="project" value="UniProtKB-KW"/>
</dbReference>